<gene>
    <name evidence="4" type="ORF">RP75_13025</name>
</gene>
<dbReference type="NCBIfam" id="TIGR02302">
    <property type="entry name" value="aProt_lowcomp"/>
    <property type="match status" value="1"/>
</dbReference>
<dbReference type="Pfam" id="PF13779">
    <property type="entry name" value="DUF4175"/>
    <property type="match status" value="1"/>
</dbReference>
<name>A0ABR5D7S5_9HYPH</name>
<accession>A0ABR5D7S5</accession>
<evidence type="ECO:0000313" key="4">
    <source>
        <dbReference type="EMBL" id="KJF73126.1"/>
    </source>
</evidence>
<dbReference type="EMBL" id="JWIT01000007">
    <property type="protein sequence ID" value="KJF73126.1"/>
    <property type="molecule type" value="Genomic_DNA"/>
</dbReference>
<reference evidence="4 5" key="1">
    <citation type="submission" date="2014-12" db="EMBL/GenBank/DDBJ databases">
        <authorList>
            <person name="Kuzmanovic N."/>
            <person name="Pulawska J."/>
            <person name="Obradovic A."/>
        </authorList>
    </citation>
    <scope>NUCLEOTIDE SEQUENCE [LARGE SCALE GENOMIC DNA]</scope>
    <source>
        <strain evidence="4 5">KFB 330</strain>
    </source>
</reference>
<sequence>MTTAGEDRTGRKRPTGAFAQRPDLARRVAAKRFFAKIVLFSERIAPKTLWPLSIAAVFLVLAWFGLYRHMPDFLRLGIVFLLVFGFISTILPIVRLKWPTDNDASRLLEERNGLAHQPVGVQEDEPAFDTPISRALWKEHQIRMAERIAALNAGLPKPDIARYDRSALRAIPALFLVAAFGFSYSNGAGTIADAFRSRPAVGPLNPDIRLDAWVTPPAYTGRAPIFLTGRDATGRDAVSVPQSSKLTIRMTGGDGGEEVTFEPETAGALQKLAPEATRADSASGEVAVRTEKRAPDQPVTPRTFAMDVTESGMITANGEQWVFNVIPDQPPTIAFDNMPRRAVNGALEVGFTAKDDYGIKEAHAIIEPLGVAQGATALYPPPEFKLDLPRQNNREIKGLTSRNLTEHPMAGKRVRITLVATDGAGQTGRSPAHEMVLPGRNFSEPLAAAVAEQRQIFSLDTRQMPKAIAYNEAVGLRPEETIPNTTHYLLLQSAQTRMRLAYNQEMLKNTADYLWEIALGIEDGDLSQAEKRLRDAQTALSEALQRNASDQEIAKLMQELREAMQQFMSELAQRMQNAPQANMNQQAQNVLRQRDLENMMNQIENLARSGNRDAAQEMLSQLQRMMNNLQAGRPQRQGQQGQQQSSKMRQQIDKLGEILQQQQKLMDETFKLDQALRDRMQRGDPQDGGEGEDPQTGEKGEPPQQGQQGENSQQGGQPNDQMTAEQLREALKNLRAQQDALGKQLGELQQGLRDLGMEPGENFGKAQQEMQGAGEALGKSQGEQAVEGQGNALNALRQGAQDMMGQIMQAMRQQGQQPGQGQEGMAGQGGQNGRDPLGRPRSTTGPDFGDQVKVPDEIDVQRAREILEAIREKLGNNPPGEVERHYLERLLDIK</sequence>
<keyword evidence="3" id="KW-0812">Transmembrane</keyword>
<feature type="compositionally biased region" description="Low complexity" evidence="2">
    <location>
        <begin position="702"/>
        <end position="718"/>
    </location>
</feature>
<comment type="caution">
    <text evidence="4">The sequence shown here is derived from an EMBL/GenBank/DDBJ whole genome shotgun (WGS) entry which is preliminary data.</text>
</comment>
<keyword evidence="1" id="KW-0175">Coiled coil</keyword>
<protein>
    <submittedName>
        <fullName evidence="4">Membrane protein</fullName>
    </submittedName>
</protein>
<proteinExistence type="predicted"/>
<dbReference type="Proteomes" id="UP000032564">
    <property type="component" value="Unassembled WGS sequence"/>
</dbReference>
<keyword evidence="3" id="KW-1133">Transmembrane helix</keyword>
<dbReference type="RefSeq" id="WP_045018969.1">
    <property type="nucleotide sequence ID" value="NZ_CP166105.1"/>
</dbReference>
<keyword evidence="5" id="KW-1185">Reference proteome</keyword>
<feature type="coiled-coil region" evidence="1">
    <location>
        <begin position="526"/>
        <end position="577"/>
    </location>
</feature>
<feature type="region of interest" description="Disordered" evidence="2">
    <location>
        <begin position="279"/>
        <end position="299"/>
    </location>
</feature>
<feature type="compositionally biased region" description="Low complexity" evidence="2">
    <location>
        <begin position="631"/>
        <end position="649"/>
    </location>
</feature>
<organism evidence="4 5">
    <name type="scientific">Agrobacterium arsenijevicii</name>
    <dbReference type="NCBI Taxonomy" id="1585697"/>
    <lineage>
        <taxon>Bacteria</taxon>
        <taxon>Pseudomonadati</taxon>
        <taxon>Pseudomonadota</taxon>
        <taxon>Alphaproteobacteria</taxon>
        <taxon>Hyphomicrobiales</taxon>
        <taxon>Rhizobiaceae</taxon>
        <taxon>Rhizobium/Agrobacterium group</taxon>
        <taxon>Agrobacterium</taxon>
    </lineage>
</organism>
<feature type="compositionally biased region" description="Low complexity" evidence="2">
    <location>
        <begin position="741"/>
        <end position="752"/>
    </location>
</feature>
<evidence type="ECO:0000256" key="2">
    <source>
        <dbReference type="SAM" id="MobiDB-lite"/>
    </source>
</evidence>
<feature type="compositionally biased region" description="Gly residues" evidence="2">
    <location>
        <begin position="821"/>
        <end position="832"/>
    </location>
</feature>
<evidence type="ECO:0000256" key="3">
    <source>
        <dbReference type="SAM" id="Phobius"/>
    </source>
</evidence>
<keyword evidence="3" id="KW-0472">Membrane</keyword>
<dbReference type="InterPro" id="IPR012683">
    <property type="entry name" value="CHP02302_TM"/>
</dbReference>
<feature type="compositionally biased region" description="Low complexity" evidence="2">
    <location>
        <begin position="803"/>
        <end position="820"/>
    </location>
</feature>
<evidence type="ECO:0000256" key="1">
    <source>
        <dbReference type="SAM" id="Coils"/>
    </source>
</evidence>
<feature type="transmembrane region" description="Helical" evidence="3">
    <location>
        <begin position="167"/>
        <end position="185"/>
    </location>
</feature>
<feature type="transmembrane region" description="Helical" evidence="3">
    <location>
        <begin position="73"/>
        <end position="94"/>
    </location>
</feature>
<feature type="region of interest" description="Disordered" evidence="2">
    <location>
        <begin position="631"/>
        <end position="650"/>
    </location>
</feature>
<feature type="region of interest" description="Disordered" evidence="2">
    <location>
        <begin position="680"/>
        <end position="857"/>
    </location>
</feature>
<feature type="transmembrane region" description="Helical" evidence="3">
    <location>
        <begin position="49"/>
        <end position="67"/>
    </location>
</feature>
<evidence type="ECO:0000313" key="5">
    <source>
        <dbReference type="Proteomes" id="UP000032564"/>
    </source>
</evidence>